<evidence type="ECO:0000313" key="2">
    <source>
        <dbReference type="Proteomes" id="UP000799764"/>
    </source>
</evidence>
<sequence>MLGEEPNNQVFEGVVAGREPCGKGTRLRPRMECALRSQTYDPGGMCSTMTVKLIVMACPKRRSSIVYRRLPVACEVCLTPRARWVATAPKVWMRCRRLVLQYGGLDTRRMTIARMAPVSGRCALGIDRRKREKKGPHMFLCPANVGSVKRTGES</sequence>
<evidence type="ECO:0000313" key="1">
    <source>
        <dbReference type="EMBL" id="KAF2450286.1"/>
    </source>
</evidence>
<proteinExistence type="predicted"/>
<dbReference type="EMBL" id="MU001493">
    <property type="protein sequence ID" value="KAF2450286.1"/>
    <property type="molecule type" value="Genomic_DNA"/>
</dbReference>
<keyword evidence="2" id="KW-1185">Reference proteome</keyword>
<gene>
    <name evidence="1" type="ORF">P171DRAFT_137504</name>
</gene>
<protein>
    <submittedName>
        <fullName evidence="1">Uncharacterized protein</fullName>
    </submittedName>
</protein>
<accession>A0A9P4PTS3</accession>
<dbReference type="OrthoDB" id="10401096at2759"/>
<comment type="caution">
    <text evidence="1">The sequence shown here is derived from an EMBL/GenBank/DDBJ whole genome shotgun (WGS) entry which is preliminary data.</text>
</comment>
<name>A0A9P4PTS3_9PLEO</name>
<dbReference type="AlphaFoldDB" id="A0A9P4PTS3"/>
<dbReference type="Proteomes" id="UP000799764">
    <property type="component" value="Unassembled WGS sequence"/>
</dbReference>
<reference evidence="1" key="1">
    <citation type="journal article" date="2020" name="Stud. Mycol.">
        <title>101 Dothideomycetes genomes: a test case for predicting lifestyles and emergence of pathogens.</title>
        <authorList>
            <person name="Haridas S."/>
            <person name="Albert R."/>
            <person name="Binder M."/>
            <person name="Bloem J."/>
            <person name="Labutti K."/>
            <person name="Salamov A."/>
            <person name="Andreopoulos B."/>
            <person name="Baker S."/>
            <person name="Barry K."/>
            <person name="Bills G."/>
            <person name="Bluhm B."/>
            <person name="Cannon C."/>
            <person name="Castanera R."/>
            <person name="Culley D."/>
            <person name="Daum C."/>
            <person name="Ezra D."/>
            <person name="Gonzalez J."/>
            <person name="Henrissat B."/>
            <person name="Kuo A."/>
            <person name="Liang C."/>
            <person name="Lipzen A."/>
            <person name="Lutzoni F."/>
            <person name="Magnuson J."/>
            <person name="Mondo S."/>
            <person name="Nolan M."/>
            <person name="Ohm R."/>
            <person name="Pangilinan J."/>
            <person name="Park H.-J."/>
            <person name="Ramirez L."/>
            <person name="Alfaro M."/>
            <person name="Sun H."/>
            <person name="Tritt A."/>
            <person name="Yoshinaga Y."/>
            <person name="Zwiers L.-H."/>
            <person name="Turgeon B."/>
            <person name="Goodwin S."/>
            <person name="Spatafora J."/>
            <person name="Crous P."/>
            <person name="Grigoriev I."/>
        </authorList>
    </citation>
    <scope>NUCLEOTIDE SEQUENCE</scope>
    <source>
        <strain evidence="1">CBS 690.94</strain>
    </source>
</reference>
<organism evidence="1 2">
    <name type="scientific">Karstenula rhodostoma CBS 690.94</name>
    <dbReference type="NCBI Taxonomy" id="1392251"/>
    <lineage>
        <taxon>Eukaryota</taxon>
        <taxon>Fungi</taxon>
        <taxon>Dikarya</taxon>
        <taxon>Ascomycota</taxon>
        <taxon>Pezizomycotina</taxon>
        <taxon>Dothideomycetes</taxon>
        <taxon>Pleosporomycetidae</taxon>
        <taxon>Pleosporales</taxon>
        <taxon>Massarineae</taxon>
        <taxon>Didymosphaeriaceae</taxon>
        <taxon>Karstenula</taxon>
    </lineage>
</organism>